<evidence type="ECO:0000313" key="3">
    <source>
        <dbReference type="Proteomes" id="UP001283109"/>
    </source>
</evidence>
<protein>
    <recommendedName>
        <fullName evidence="4">DUF2238 domain-containing protein</fullName>
    </recommendedName>
</protein>
<proteinExistence type="predicted"/>
<feature type="transmembrane region" description="Helical" evidence="1">
    <location>
        <begin position="111"/>
        <end position="128"/>
    </location>
</feature>
<keyword evidence="1" id="KW-1133">Transmembrane helix</keyword>
<comment type="caution">
    <text evidence="2">The sequence shown here is derived from an EMBL/GenBank/DDBJ whole genome shotgun (WGS) entry which is preliminary data.</text>
</comment>
<reference evidence="2 3" key="1">
    <citation type="submission" date="2023-11" db="EMBL/GenBank/DDBJ databases">
        <title>Draft genome sequence of Microbacterium arthrosphaerae JCM 30492.</title>
        <authorList>
            <person name="Zhang G."/>
            <person name="Ding Y."/>
        </authorList>
    </citation>
    <scope>NUCLEOTIDE SEQUENCE [LARGE SCALE GENOMIC DNA]</scope>
    <source>
        <strain evidence="2 3">JCM 30492</strain>
    </source>
</reference>
<evidence type="ECO:0000313" key="2">
    <source>
        <dbReference type="EMBL" id="MDW4573243.1"/>
    </source>
</evidence>
<sequence length="221" mass="23546">MGDAGTGHPLLTVGDSRSTQRSARASALFALPFAIASLLVVFVLAGLGFNVETLLGIVLAGTVFVPALVEFVLRTPIPRALQLHYLIFIVAGPLAGSVLHVYDAIPRWDAYVHFDSGVMLAWLGMLAVRRAEERARVPLPTWFGLSVVMATPMAFAGAWEICEFVSDVILGTTSQSGLEDTMLDIVAGTAGGLLAIALLMVARRPRTVAPLSLLRGGRRPR</sequence>
<gene>
    <name evidence="2" type="ORF">R8Z58_10725</name>
</gene>
<evidence type="ECO:0008006" key="4">
    <source>
        <dbReference type="Google" id="ProtNLM"/>
    </source>
</evidence>
<feature type="transmembrane region" description="Helical" evidence="1">
    <location>
        <begin position="140"/>
        <end position="161"/>
    </location>
</feature>
<feature type="transmembrane region" description="Helical" evidence="1">
    <location>
        <begin position="27"/>
        <end position="47"/>
    </location>
</feature>
<dbReference type="EMBL" id="JAWQEV010000003">
    <property type="protein sequence ID" value="MDW4573243.1"/>
    <property type="molecule type" value="Genomic_DNA"/>
</dbReference>
<feature type="transmembrane region" description="Helical" evidence="1">
    <location>
        <begin position="181"/>
        <end position="202"/>
    </location>
</feature>
<accession>A0ABU4H1N7</accession>
<feature type="transmembrane region" description="Helical" evidence="1">
    <location>
        <begin position="85"/>
        <end position="105"/>
    </location>
</feature>
<name>A0ABU4H1N7_9MICO</name>
<dbReference type="Pfam" id="PF09997">
    <property type="entry name" value="DUF2238"/>
    <property type="match status" value="1"/>
</dbReference>
<keyword evidence="1" id="KW-0812">Transmembrane</keyword>
<keyword evidence="3" id="KW-1185">Reference proteome</keyword>
<evidence type="ECO:0000256" key="1">
    <source>
        <dbReference type="SAM" id="Phobius"/>
    </source>
</evidence>
<feature type="transmembrane region" description="Helical" evidence="1">
    <location>
        <begin position="53"/>
        <end position="73"/>
    </location>
</feature>
<dbReference type="InterPro" id="IPR014509">
    <property type="entry name" value="YjdF-like"/>
</dbReference>
<dbReference type="Proteomes" id="UP001283109">
    <property type="component" value="Unassembled WGS sequence"/>
</dbReference>
<keyword evidence="1" id="KW-0472">Membrane</keyword>
<dbReference type="RefSeq" id="WP_318353757.1">
    <property type="nucleotide sequence ID" value="NZ_JAWQEV010000003.1"/>
</dbReference>
<organism evidence="2 3">
    <name type="scientific">Microbacterium arthrosphaerae</name>
    <dbReference type="NCBI Taxonomy" id="792652"/>
    <lineage>
        <taxon>Bacteria</taxon>
        <taxon>Bacillati</taxon>
        <taxon>Actinomycetota</taxon>
        <taxon>Actinomycetes</taxon>
        <taxon>Micrococcales</taxon>
        <taxon>Microbacteriaceae</taxon>
        <taxon>Microbacterium</taxon>
    </lineage>
</organism>